<name>A0AAU8FJJ9_9BACT</name>
<dbReference type="RefSeq" id="WP_353719203.1">
    <property type="nucleotide sequence ID" value="NZ_CP159289.1"/>
</dbReference>
<gene>
    <name evidence="1" type="ORF">ABV298_26770</name>
</gene>
<proteinExistence type="predicted"/>
<accession>A0AAU8FJJ9</accession>
<dbReference type="AlphaFoldDB" id="A0AAU8FJJ9"/>
<protein>
    <submittedName>
        <fullName evidence="1">T9SS type A sorting domain-containing protein</fullName>
    </submittedName>
</protein>
<dbReference type="EMBL" id="CP159289">
    <property type="protein sequence ID" value="XCH23879.1"/>
    <property type="molecule type" value="Genomic_DNA"/>
</dbReference>
<reference evidence="1" key="1">
    <citation type="submission" date="2024-06" db="EMBL/GenBank/DDBJ databases">
        <title>Sequencing and assembly of the genome of Dyadobacter sp. strain 676, a symbiont of Cyamopsis tetragonoloba.</title>
        <authorList>
            <person name="Guro P."/>
            <person name="Sazanova A."/>
            <person name="Kuznetsova I."/>
            <person name="Belimov A."/>
            <person name="Safronova V."/>
        </authorList>
    </citation>
    <scope>NUCLEOTIDE SEQUENCE</scope>
    <source>
        <strain evidence="1">676</strain>
    </source>
</reference>
<organism evidence="1">
    <name type="scientific">Dyadobacter sp. 676</name>
    <dbReference type="NCBI Taxonomy" id="3088362"/>
    <lineage>
        <taxon>Bacteria</taxon>
        <taxon>Pseudomonadati</taxon>
        <taxon>Bacteroidota</taxon>
        <taxon>Cytophagia</taxon>
        <taxon>Cytophagales</taxon>
        <taxon>Spirosomataceae</taxon>
        <taxon>Dyadobacter</taxon>
    </lineage>
</organism>
<evidence type="ECO:0000313" key="1">
    <source>
        <dbReference type="EMBL" id="XCH23879.1"/>
    </source>
</evidence>
<sequence>MLRQKTNSADETVDMTPLQPGMYILHVESARGVRALKIWRE</sequence>